<evidence type="ECO:0000313" key="2">
    <source>
        <dbReference type="EMBL" id="SEW18234.1"/>
    </source>
</evidence>
<dbReference type="AlphaFoldDB" id="A0A1I0PVV0"/>
<keyword evidence="3" id="KW-1185">Reference proteome</keyword>
<evidence type="ECO:0000256" key="1">
    <source>
        <dbReference type="SAM" id="SignalP"/>
    </source>
</evidence>
<feature type="signal peptide" evidence="1">
    <location>
        <begin position="1"/>
        <end position="27"/>
    </location>
</feature>
<accession>A0A1I0PVV0</accession>
<dbReference type="OrthoDB" id="7874348at2"/>
<dbReference type="Proteomes" id="UP000199650">
    <property type="component" value="Unassembled WGS sequence"/>
</dbReference>
<dbReference type="EMBL" id="FOJB01000001">
    <property type="protein sequence ID" value="SEW18234.1"/>
    <property type="molecule type" value="Genomic_DNA"/>
</dbReference>
<organism evidence="2 3">
    <name type="scientific">Aliiroseovarius sediminilitoris</name>
    <dbReference type="NCBI Taxonomy" id="1173584"/>
    <lineage>
        <taxon>Bacteria</taxon>
        <taxon>Pseudomonadati</taxon>
        <taxon>Pseudomonadota</taxon>
        <taxon>Alphaproteobacteria</taxon>
        <taxon>Rhodobacterales</taxon>
        <taxon>Paracoccaceae</taxon>
        <taxon>Aliiroseovarius</taxon>
    </lineage>
</organism>
<proteinExistence type="predicted"/>
<evidence type="ECO:0000313" key="3">
    <source>
        <dbReference type="Proteomes" id="UP000199650"/>
    </source>
</evidence>
<protein>
    <recommendedName>
        <fullName evidence="4">META domain-containing protein</fullName>
    </recommendedName>
</protein>
<evidence type="ECO:0008006" key="4">
    <source>
        <dbReference type="Google" id="ProtNLM"/>
    </source>
</evidence>
<feature type="chain" id="PRO_5011686646" description="META domain-containing protein" evidence="1">
    <location>
        <begin position="28"/>
        <end position="122"/>
    </location>
</feature>
<reference evidence="2 3" key="1">
    <citation type="submission" date="2016-10" db="EMBL/GenBank/DDBJ databases">
        <authorList>
            <person name="de Groot N.N."/>
        </authorList>
    </citation>
    <scope>NUCLEOTIDE SEQUENCE [LARGE SCALE GENOMIC DNA]</scope>
    <source>
        <strain evidence="2 3">DSM 29439</strain>
    </source>
</reference>
<name>A0A1I0PVV0_9RHOB</name>
<sequence>MTKRAHSPLALTTAICALIATAPVAMADSDTQDPLYQALAGKSFVGKTGLAIKLEEDGTISGGSDTMQFGGTWTVENGQYCRTLTDPTPEPMRSTGCLDVQIDGDQATLTSEDGTVRTYKLQ</sequence>
<dbReference type="RefSeq" id="WP_091430197.1">
    <property type="nucleotide sequence ID" value="NZ_FOJB01000001.1"/>
</dbReference>
<gene>
    <name evidence="2" type="ORF">SAMN05444851_1930</name>
</gene>
<keyword evidence="1" id="KW-0732">Signal</keyword>